<feature type="domain" description="Knr4/Smi1-like" evidence="2">
    <location>
        <begin position="534"/>
        <end position="670"/>
    </location>
</feature>
<dbReference type="InterPro" id="IPR018958">
    <property type="entry name" value="Knr4/Smi1-like_dom"/>
</dbReference>
<dbReference type="InterPro" id="IPR038987">
    <property type="entry name" value="MoeA-like"/>
</dbReference>
<comment type="catalytic activity">
    <reaction evidence="1">
        <text>adenylyl-molybdopterin + molybdate = Mo-molybdopterin + AMP + H(+)</text>
        <dbReference type="Rhea" id="RHEA:35047"/>
        <dbReference type="ChEBI" id="CHEBI:15378"/>
        <dbReference type="ChEBI" id="CHEBI:36264"/>
        <dbReference type="ChEBI" id="CHEBI:62727"/>
        <dbReference type="ChEBI" id="CHEBI:71302"/>
        <dbReference type="ChEBI" id="CHEBI:456215"/>
    </reaction>
</comment>
<dbReference type="Gene3D" id="3.40.1580.10">
    <property type="entry name" value="SMI1/KNR4-like"/>
    <property type="match status" value="1"/>
</dbReference>
<dbReference type="Pfam" id="PF09346">
    <property type="entry name" value="SMI1_KNR4"/>
    <property type="match status" value="1"/>
</dbReference>
<comment type="function">
    <text evidence="1">Catalyzes the insertion of molybdate into adenylated molybdopterin with the concomitant release of AMP.</text>
</comment>
<dbReference type="GO" id="GO:0046872">
    <property type="term" value="F:metal ion binding"/>
    <property type="evidence" value="ECO:0007669"/>
    <property type="project" value="UniProtKB-UniRule"/>
</dbReference>
<dbReference type="InterPro" id="IPR036135">
    <property type="entry name" value="MoeA_linker/N_sf"/>
</dbReference>
<keyword evidence="1" id="KW-0500">Molybdenum</keyword>
<dbReference type="InterPro" id="IPR036688">
    <property type="entry name" value="MoeA_C_domain_IV_sf"/>
</dbReference>
<dbReference type="AlphaFoldDB" id="A0A250L660"/>
<keyword evidence="1" id="KW-0501">Molybdenum cofactor biosynthesis</keyword>
<dbReference type="GO" id="GO:0006777">
    <property type="term" value="P:Mo-molybdopterin cofactor biosynthetic process"/>
    <property type="evidence" value="ECO:0007669"/>
    <property type="project" value="UniProtKB-UniRule"/>
</dbReference>
<sequence length="678" mass="73612">MTTPITMNDHENFPFWLDQPYKLCRRVVPGAMQSETIPVEDALTRVTAADVFAPENVPPVPLAAVEGYAMRASDTAHAAQGAPVELEFQFSRRALASPAGSPAARAIGAQCAVDVPPYFPLPENADAVVPKSDLEVSYRGARSFLLLHAPLSAGQHVIAPGSEFRQGGLLLPRGSRITAERQIALTAAGVRDIEVTKRPRIGVVIAGYEQCAPRTVRERWQRPDTSGPYIRAVLQRWGYEVGSVEYIEPPDMARPPLEVQQNEYAFKKKLAELAQRYDLIVGAGLPAVPPFRNLGLNMPLVYAYDETTVDIKQTPADRFNFGRSDNRSPPKKTMLTLTRPDGTQGGTTLLTSYDQATLINLPGHTSAVAMLMHAIMPRVLDSLEHASTPGPHWESGIVDHGVERDARLNAMRWGNLHRGVDGNLVVRLLPSDADGLISGVVRADVLVAIPSGEFPLAAGASVLFLRLDRDLASEPPRPVAAAVEAATPSPVVDARVTTRNIDDARSIDLRDTWRQLEAAFAADASRLPGGLNGPASDDEIAALQTALRTQLPDAFVDSLRIHDGQADSGNEFSGSDALLSAHEILAQWRIWKGLVDGGDFDGMESEPDPGIRDDWYNLKWIPFTHDGSGNHLCIDLDPAEGGFPGQVIRVWHDDARRERIAGSFSAWLARVADEGQSS</sequence>
<dbReference type="InterPro" id="IPR036425">
    <property type="entry name" value="MoaB/Mog-like_dom_sf"/>
</dbReference>
<dbReference type="EC" id="2.10.1.1" evidence="1"/>
<comment type="similarity">
    <text evidence="1">Belongs to the MoeA family.</text>
</comment>
<evidence type="ECO:0000313" key="3">
    <source>
        <dbReference type="EMBL" id="BBA40030.1"/>
    </source>
</evidence>
<keyword evidence="1" id="KW-0479">Metal-binding</keyword>
<dbReference type="SUPFAM" id="SSF53218">
    <property type="entry name" value="Molybdenum cofactor biosynthesis proteins"/>
    <property type="match status" value="1"/>
</dbReference>
<dbReference type="InterPro" id="IPR005110">
    <property type="entry name" value="MoeA_linker/N"/>
</dbReference>
<dbReference type="GO" id="GO:0061599">
    <property type="term" value="F:molybdopterin molybdotransferase activity"/>
    <property type="evidence" value="ECO:0007669"/>
    <property type="project" value="UniProtKB-UniRule"/>
</dbReference>
<dbReference type="Gene3D" id="3.90.105.10">
    <property type="entry name" value="Molybdopterin biosynthesis moea protein, domain 2"/>
    <property type="match status" value="1"/>
</dbReference>
<evidence type="ECO:0000259" key="2">
    <source>
        <dbReference type="SMART" id="SM00860"/>
    </source>
</evidence>
<dbReference type="Gene3D" id="2.40.340.10">
    <property type="entry name" value="MoeA, C-terminal, domain IV"/>
    <property type="match status" value="1"/>
</dbReference>
<dbReference type="PANTHER" id="PTHR10192:SF30">
    <property type="entry name" value="MOLYBDOPTERIN ADENYLYLTRANSFERASE"/>
    <property type="match status" value="1"/>
</dbReference>
<dbReference type="Gene3D" id="3.40.980.10">
    <property type="entry name" value="MoaB/Mog-like domain"/>
    <property type="match status" value="2"/>
</dbReference>
<reference evidence="3" key="2">
    <citation type="journal article" date="2017" name="Genome Announc.">
        <title>High-Quality Draft Genome Sequence of Burkholderia contaminans CH-1, a Gram-Negative Bacterium That Metabolizes 2-Azahypoxanthine, a Plant Growth-Regulating Compound.</title>
        <authorList>
            <person name="Choi J.-H."/>
            <person name="Sugiura H."/>
            <person name="Moriuchi R."/>
            <person name="Kawagishi H."/>
            <person name="Dohra H."/>
        </authorList>
    </citation>
    <scope>NUCLEOTIDE SEQUENCE</scope>
    <source>
        <strain evidence="3">CH-1</strain>
    </source>
</reference>
<dbReference type="RefSeq" id="WP_301859002.1">
    <property type="nucleotide sequence ID" value="NZ_AP018357.1"/>
</dbReference>
<gene>
    <name evidence="3" type="ORF">BCCH1_24550</name>
</gene>
<evidence type="ECO:0000256" key="1">
    <source>
        <dbReference type="RuleBase" id="RU365090"/>
    </source>
</evidence>
<keyword evidence="1" id="KW-0808">Transferase</keyword>
<name>A0A250L660_9BURK</name>
<comment type="cofactor">
    <cofactor evidence="1">
        <name>Mg(2+)</name>
        <dbReference type="ChEBI" id="CHEBI:18420"/>
    </cofactor>
</comment>
<dbReference type="SUPFAM" id="SSF63882">
    <property type="entry name" value="MoeA N-terminal region -like"/>
    <property type="match status" value="1"/>
</dbReference>
<dbReference type="Pfam" id="PF03453">
    <property type="entry name" value="MoeA_N"/>
    <property type="match status" value="1"/>
</dbReference>
<comment type="pathway">
    <text evidence="1">Cofactor biosynthesis; molybdopterin biosynthesis.</text>
</comment>
<accession>A0A250L660</accession>
<dbReference type="EMBL" id="AP018357">
    <property type="protein sequence ID" value="BBA40030.1"/>
    <property type="molecule type" value="Genomic_DNA"/>
</dbReference>
<organism evidence="3">
    <name type="scientific">Burkholderia contaminans</name>
    <dbReference type="NCBI Taxonomy" id="488447"/>
    <lineage>
        <taxon>Bacteria</taxon>
        <taxon>Pseudomonadati</taxon>
        <taxon>Pseudomonadota</taxon>
        <taxon>Betaproteobacteria</taxon>
        <taxon>Burkholderiales</taxon>
        <taxon>Burkholderiaceae</taxon>
        <taxon>Burkholderia</taxon>
        <taxon>Burkholderia cepacia complex</taxon>
    </lineage>
</organism>
<dbReference type="SMART" id="SM00860">
    <property type="entry name" value="SMI1_KNR4"/>
    <property type="match status" value="1"/>
</dbReference>
<protein>
    <recommendedName>
        <fullName evidence="1">Molybdopterin molybdenumtransferase</fullName>
        <ecNumber evidence="1">2.10.1.1</ecNumber>
    </recommendedName>
</protein>
<keyword evidence="1" id="KW-0460">Magnesium</keyword>
<dbReference type="SUPFAM" id="SSF63867">
    <property type="entry name" value="MoeA C-terminal domain-like"/>
    <property type="match status" value="1"/>
</dbReference>
<dbReference type="InterPro" id="IPR037883">
    <property type="entry name" value="Knr4/Smi1-like_sf"/>
</dbReference>
<dbReference type="Gene3D" id="2.170.190.11">
    <property type="entry name" value="Molybdopterin biosynthesis moea protein, domain 3"/>
    <property type="match status" value="1"/>
</dbReference>
<dbReference type="PANTHER" id="PTHR10192">
    <property type="entry name" value="MOLYBDOPTERIN BIOSYNTHESIS PROTEIN"/>
    <property type="match status" value="1"/>
</dbReference>
<dbReference type="GO" id="GO:0005829">
    <property type="term" value="C:cytosol"/>
    <property type="evidence" value="ECO:0007669"/>
    <property type="project" value="TreeGrafter"/>
</dbReference>
<proteinExistence type="inferred from homology"/>
<reference evidence="3" key="1">
    <citation type="journal article" date="2016" name="Biosci. Biotechnol. Biochem.">
        <title>Bioconversion of AHX to AOH by resting cells of Burkholderia contaminans CH-1.</title>
        <authorList>
            <person name="Choi J.H."/>
            <person name="Kikuchi A."/>
            <person name="Pumkaeo P."/>
            <person name="Hirai H."/>
            <person name="Tokuyama S."/>
            <person name="Kawagishi H."/>
        </authorList>
    </citation>
    <scope>NUCLEOTIDE SEQUENCE</scope>
    <source>
        <strain evidence="3">CH-1</strain>
    </source>
</reference>
<dbReference type="SUPFAM" id="SSF160631">
    <property type="entry name" value="SMI1/KNR4-like"/>
    <property type="match status" value="1"/>
</dbReference>